<dbReference type="GO" id="GO:0004673">
    <property type="term" value="F:protein histidine kinase activity"/>
    <property type="evidence" value="ECO:0007669"/>
    <property type="project" value="UniProtKB-EC"/>
</dbReference>
<dbReference type="SUPFAM" id="SSF48452">
    <property type="entry name" value="TPR-like"/>
    <property type="match status" value="1"/>
</dbReference>
<dbReference type="PROSITE" id="PS50109">
    <property type="entry name" value="HIS_KIN"/>
    <property type="match status" value="1"/>
</dbReference>
<evidence type="ECO:0000256" key="6">
    <source>
        <dbReference type="SAM" id="Phobius"/>
    </source>
</evidence>
<dbReference type="Gene3D" id="3.30.565.10">
    <property type="entry name" value="Histidine kinase-like ATPase, C-terminal domain"/>
    <property type="match status" value="1"/>
</dbReference>
<name>A0A1G8CU27_9FLAO</name>
<dbReference type="EMBL" id="FNDQ01000005">
    <property type="protein sequence ID" value="SDH48976.1"/>
    <property type="molecule type" value="Genomic_DNA"/>
</dbReference>
<sequence>MYFRDFIKRILILFTLLIALYSCQKSRQQTFRSDNLTINTFIKEYDYYRQDSIQAKKLGDIQSKVLGLSNTKENREIIYRFISKTKADKLFSHHLLKYAEQAKDSTDMARSYMLLGKFFENKYSMDSSYAFFTRAEEIFLRTQDSLDLEEVYIHKAELLVGNSIYGEAENQMTKSIGYGLSNRDAKRLFQQYCIMGEILVGLGQNDEAIGLYDQAYELLDVKELINSSTDYYRRLNRANIHNNIARIYIKQELYDSAITYLQQAIDNYINFDHPIDKQVYSALALNLAIAKMKNGDLSNVSSLVNRSMDISVKFGNYVLENSAKLCLAEYYYLSNKPKTADSIIKDVIDYAEKHDDFQTNLSAIELLLKYVEDKSPENFNTYLSLSRRVIDENNLTRNKFSRIKYETAILEKSNAALKQEKSNIVLISGILFLVSLLILLIVFYVQRNRKLFIARMLQGDTERYYNSIIESHNQMSGAQESERNDIAKELHDGVLNKLFITRFSLIQLSRKNFKEQRDLLVSEIKDIEKYLRDVSHALANENSMLVERFSLLLKELVDLQNRNLAIKFIFYIEEELNLDKLSHHYKINIYRILQELLQNVQKHSQATKCYVTIRPQSEDIFQIEVNDNGKGFDQRGIKYGQGLQNIKERTELVGGQFIIKSNLGVGTTILLVFRKK</sequence>
<dbReference type="Gene3D" id="1.25.40.10">
    <property type="entry name" value="Tetratricopeptide repeat domain"/>
    <property type="match status" value="1"/>
</dbReference>
<evidence type="ECO:0000313" key="9">
    <source>
        <dbReference type="Proteomes" id="UP000243588"/>
    </source>
</evidence>
<dbReference type="SMART" id="SM00028">
    <property type="entry name" value="TPR"/>
    <property type="match status" value="3"/>
</dbReference>
<keyword evidence="3" id="KW-0808">Transferase</keyword>
<evidence type="ECO:0000256" key="4">
    <source>
        <dbReference type="ARBA" id="ARBA00022777"/>
    </source>
</evidence>
<keyword evidence="9" id="KW-1185">Reference proteome</keyword>
<keyword evidence="6" id="KW-0472">Membrane</keyword>
<evidence type="ECO:0000259" key="7">
    <source>
        <dbReference type="PROSITE" id="PS50109"/>
    </source>
</evidence>
<evidence type="ECO:0000256" key="3">
    <source>
        <dbReference type="ARBA" id="ARBA00022679"/>
    </source>
</evidence>
<dbReference type="PANTHER" id="PTHR24421">
    <property type="entry name" value="NITRATE/NITRITE SENSOR PROTEIN NARX-RELATED"/>
    <property type="match status" value="1"/>
</dbReference>
<dbReference type="SUPFAM" id="SSF55874">
    <property type="entry name" value="ATPase domain of HSP90 chaperone/DNA topoisomerase II/histidine kinase"/>
    <property type="match status" value="1"/>
</dbReference>
<dbReference type="PROSITE" id="PS51257">
    <property type="entry name" value="PROKAR_LIPOPROTEIN"/>
    <property type="match status" value="1"/>
</dbReference>
<accession>A0A1G8CU27</accession>
<reference evidence="9" key="1">
    <citation type="submission" date="2016-10" db="EMBL/GenBank/DDBJ databases">
        <authorList>
            <person name="Varghese N."/>
            <person name="Submissions S."/>
        </authorList>
    </citation>
    <scope>NUCLEOTIDE SEQUENCE [LARGE SCALE GENOMIC DNA]</scope>
    <source>
        <strain evidence="9">DSM 23313</strain>
    </source>
</reference>
<keyword evidence="4" id="KW-0418">Kinase</keyword>
<dbReference type="Gene3D" id="1.20.5.1930">
    <property type="match status" value="1"/>
</dbReference>
<dbReference type="EC" id="2.7.13.3" evidence="2"/>
<dbReference type="AlphaFoldDB" id="A0A1G8CU27"/>
<evidence type="ECO:0000256" key="2">
    <source>
        <dbReference type="ARBA" id="ARBA00012438"/>
    </source>
</evidence>
<dbReference type="GO" id="GO:0000160">
    <property type="term" value="P:phosphorelay signal transduction system"/>
    <property type="evidence" value="ECO:0007669"/>
    <property type="project" value="UniProtKB-KW"/>
</dbReference>
<dbReference type="InterPro" id="IPR036890">
    <property type="entry name" value="HATPase_C_sf"/>
</dbReference>
<protein>
    <recommendedName>
        <fullName evidence="2">histidine kinase</fullName>
        <ecNumber evidence="2">2.7.13.3</ecNumber>
    </recommendedName>
</protein>
<evidence type="ECO:0000256" key="5">
    <source>
        <dbReference type="ARBA" id="ARBA00023012"/>
    </source>
</evidence>
<dbReference type="CDD" id="cd16917">
    <property type="entry name" value="HATPase_UhpB-NarQ-NarX-like"/>
    <property type="match status" value="1"/>
</dbReference>
<comment type="catalytic activity">
    <reaction evidence="1">
        <text>ATP + protein L-histidine = ADP + protein N-phospho-L-histidine.</text>
        <dbReference type="EC" id="2.7.13.3"/>
    </reaction>
</comment>
<dbReference type="PANTHER" id="PTHR24421:SF10">
    <property type="entry name" value="NITRATE_NITRITE SENSOR PROTEIN NARQ"/>
    <property type="match status" value="1"/>
</dbReference>
<evidence type="ECO:0000256" key="1">
    <source>
        <dbReference type="ARBA" id="ARBA00000085"/>
    </source>
</evidence>
<dbReference type="InterPro" id="IPR003594">
    <property type="entry name" value="HATPase_dom"/>
</dbReference>
<dbReference type="InterPro" id="IPR050482">
    <property type="entry name" value="Sensor_HK_TwoCompSys"/>
</dbReference>
<dbReference type="Pfam" id="PF13181">
    <property type="entry name" value="TPR_8"/>
    <property type="match status" value="1"/>
</dbReference>
<dbReference type="Pfam" id="PF02518">
    <property type="entry name" value="HATPase_c"/>
    <property type="match status" value="1"/>
</dbReference>
<feature type="transmembrane region" description="Helical" evidence="6">
    <location>
        <begin position="424"/>
        <end position="445"/>
    </location>
</feature>
<keyword evidence="5" id="KW-0902">Two-component regulatory system</keyword>
<dbReference type="InterPro" id="IPR011990">
    <property type="entry name" value="TPR-like_helical_dom_sf"/>
</dbReference>
<feature type="domain" description="Histidine kinase" evidence="7">
    <location>
        <begin position="485"/>
        <end position="676"/>
    </location>
</feature>
<dbReference type="Proteomes" id="UP000243588">
    <property type="component" value="Unassembled WGS sequence"/>
</dbReference>
<organism evidence="8 9">
    <name type="scientific">Myroides phaeus</name>
    <dbReference type="NCBI Taxonomy" id="702745"/>
    <lineage>
        <taxon>Bacteria</taxon>
        <taxon>Pseudomonadati</taxon>
        <taxon>Bacteroidota</taxon>
        <taxon>Flavobacteriia</taxon>
        <taxon>Flavobacteriales</taxon>
        <taxon>Flavobacteriaceae</taxon>
        <taxon>Myroides</taxon>
    </lineage>
</organism>
<keyword evidence="6" id="KW-1133">Transmembrane helix</keyword>
<evidence type="ECO:0000313" key="8">
    <source>
        <dbReference type="EMBL" id="SDH48976.1"/>
    </source>
</evidence>
<dbReference type="InterPro" id="IPR019734">
    <property type="entry name" value="TPR_rpt"/>
</dbReference>
<gene>
    <name evidence="8" type="ORF">SAMN05421818_10512</name>
</gene>
<dbReference type="STRING" id="702745.SAMN05421818_10512"/>
<dbReference type="InterPro" id="IPR005467">
    <property type="entry name" value="His_kinase_dom"/>
</dbReference>
<keyword evidence="6" id="KW-0812">Transmembrane</keyword>
<proteinExistence type="predicted"/>